<protein>
    <submittedName>
        <fullName evidence="1">Uncharacterized protein</fullName>
    </submittedName>
</protein>
<accession>A0ABQ0B3H4</accession>
<organism evidence="1 2">
    <name type="scientific">Blautia hominis</name>
    <dbReference type="NCBI Taxonomy" id="2025493"/>
    <lineage>
        <taxon>Bacteria</taxon>
        <taxon>Bacillati</taxon>
        <taxon>Bacillota</taxon>
        <taxon>Clostridia</taxon>
        <taxon>Lachnospirales</taxon>
        <taxon>Lachnospiraceae</taxon>
        <taxon>Blautia</taxon>
    </lineage>
</organism>
<comment type="caution">
    <text evidence="1">The sequence shown here is derived from an EMBL/GenBank/DDBJ whole genome shotgun (WGS) entry which is preliminary data.</text>
</comment>
<dbReference type="Proteomes" id="UP001600943">
    <property type="component" value="Unassembled WGS sequence"/>
</dbReference>
<sequence>MENHRRNALTEDLRERVDKEQTSFMAFPNWLLGDDNLWRTKYLLIYQKQDAFMIPFNGQH</sequence>
<reference evidence="1 2" key="1">
    <citation type="submission" date="2024-04" db="EMBL/GenBank/DDBJ databases">
        <title>Defined microbial consortia suppress multidrug-resistant proinflammatory Enterobacteriaceae via ecological control.</title>
        <authorList>
            <person name="Furuichi M."/>
            <person name="Kawaguchi T."/>
            <person name="Pust M."/>
            <person name="Yasuma K."/>
            <person name="Plichta D."/>
            <person name="Hasegawa N."/>
            <person name="Ohya T."/>
            <person name="Bhattarai S."/>
            <person name="Sasajima S."/>
            <person name="Aoto Y."/>
            <person name="Tuganbaev T."/>
            <person name="Yaginuma M."/>
            <person name="Ueda M."/>
            <person name="Okahashi N."/>
            <person name="Amafuji K."/>
            <person name="Kiridooshi Y."/>
            <person name="Sugita K."/>
            <person name="Strazar M."/>
            <person name="Skelly A."/>
            <person name="Suda W."/>
            <person name="Hattori M."/>
            <person name="Nakamoto N."/>
            <person name="Caballero S."/>
            <person name="Norman J."/>
            <person name="Olle B."/>
            <person name="Tanoue T."/>
            <person name="Arita M."/>
            <person name="Bucci V."/>
            <person name="Atarashi K."/>
            <person name="Xavier R."/>
            <person name="Honda K."/>
        </authorList>
    </citation>
    <scope>NUCLEOTIDE SEQUENCE [LARGE SCALE GENOMIC DNA]</scope>
    <source>
        <strain evidence="2">k04-0078-D8-1</strain>
    </source>
</reference>
<proteinExistence type="predicted"/>
<gene>
    <name evidence="1" type="ORF">K040078D81_01260</name>
</gene>
<keyword evidence="2" id="KW-1185">Reference proteome</keyword>
<evidence type="ECO:0000313" key="2">
    <source>
        <dbReference type="Proteomes" id="UP001600943"/>
    </source>
</evidence>
<dbReference type="EMBL" id="BAABYW010000001">
    <property type="protein sequence ID" value="GAA6406009.1"/>
    <property type="molecule type" value="Genomic_DNA"/>
</dbReference>
<evidence type="ECO:0000313" key="1">
    <source>
        <dbReference type="EMBL" id="GAA6406009.1"/>
    </source>
</evidence>
<name>A0ABQ0B3H4_9FIRM</name>